<gene>
    <name evidence="2" type="ORF">AVDCRST_MAG55-2949</name>
</gene>
<accession>A0A6J4QAD6</accession>
<feature type="domain" description="ABM" evidence="1">
    <location>
        <begin position="32"/>
        <end position="77"/>
    </location>
</feature>
<organism evidence="2">
    <name type="scientific">uncultured Rubrobacteraceae bacterium</name>
    <dbReference type="NCBI Taxonomy" id="349277"/>
    <lineage>
        <taxon>Bacteria</taxon>
        <taxon>Bacillati</taxon>
        <taxon>Actinomycetota</taxon>
        <taxon>Rubrobacteria</taxon>
        <taxon>Rubrobacterales</taxon>
        <taxon>Rubrobacteraceae</taxon>
        <taxon>environmental samples</taxon>
    </lineage>
</organism>
<dbReference type="Gene3D" id="3.30.70.100">
    <property type="match status" value="1"/>
</dbReference>
<dbReference type="SUPFAM" id="SSF54909">
    <property type="entry name" value="Dimeric alpha+beta barrel"/>
    <property type="match status" value="1"/>
</dbReference>
<evidence type="ECO:0000313" key="2">
    <source>
        <dbReference type="EMBL" id="CAA9435103.1"/>
    </source>
</evidence>
<proteinExistence type="predicted"/>
<name>A0A6J4QAD6_9ACTN</name>
<dbReference type="Pfam" id="PF03992">
    <property type="entry name" value="ABM"/>
    <property type="match status" value="1"/>
</dbReference>
<reference evidence="2" key="1">
    <citation type="submission" date="2020-02" db="EMBL/GenBank/DDBJ databases">
        <authorList>
            <person name="Meier V. D."/>
        </authorList>
    </citation>
    <scope>NUCLEOTIDE SEQUENCE</scope>
    <source>
        <strain evidence="2">AVDCRST_MAG55</strain>
    </source>
</reference>
<evidence type="ECO:0000259" key="1">
    <source>
        <dbReference type="Pfam" id="PF03992"/>
    </source>
</evidence>
<dbReference type="InterPro" id="IPR007138">
    <property type="entry name" value="ABM_dom"/>
</dbReference>
<protein>
    <recommendedName>
        <fullName evidence="1">ABM domain-containing protein</fullName>
    </recommendedName>
</protein>
<sequence>VRLTHPNVVRVGISAFVEICRANEEPGAEARGRHGNRPRSLFQVVGEDDRVMVHFEWESEEAFEAFRNDPAVKETMKSSGTVGSPKFTMLNK</sequence>
<dbReference type="AlphaFoldDB" id="A0A6J4QAD6"/>
<dbReference type="InterPro" id="IPR011008">
    <property type="entry name" value="Dimeric_a/b-barrel"/>
</dbReference>
<feature type="non-terminal residue" evidence="2">
    <location>
        <position position="1"/>
    </location>
</feature>
<dbReference type="EMBL" id="CADCUZ010000148">
    <property type="protein sequence ID" value="CAA9435103.1"/>
    <property type="molecule type" value="Genomic_DNA"/>
</dbReference>